<dbReference type="AlphaFoldDB" id="A0A6C0F4A2"/>
<feature type="domain" description="RING-type" evidence="1">
    <location>
        <begin position="3"/>
        <end position="47"/>
    </location>
</feature>
<accession>A0A6C0F4A2</accession>
<dbReference type="Gene3D" id="3.30.40.10">
    <property type="entry name" value="Zinc/RING finger domain, C3HC4 (zinc finger)"/>
    <property type="match status" value="1"/>
</dbReference>
<dbReference type="InterPro" id="IPR013083">
    <property type="entry name" value="Znf_RING/FYVE/PHD"/>
</dbReference>
<organism evidence="2">
    <name type="scientific">viral metagenome</name>
    <dbReference type="NCBI Taxonomy" id="1070528"/>
    <lineage>
        <taxon>unclassified sequences</taxon>
        <taxon>metagenomes</taxon>
        <taxon>organismal metagenomes</taxon>
    </lineage>
</organism>
<dbReference type="Pfam" id="PF13639">
    <property type="entry name" value="zf-RING_2"/>
    <property type="match status" value="1"/>
</dbReference>
<name>A0A6C0F4A2_9ZZZZ</name>
<evidence type="ECO:0000259" key="1">
    <source>
        <dbReference type="PROSITE" id="PS50089"/>
    </source>
</evidence>
<dbReference type="EMBL" id="MN738741">
    <property type="protein sequence ID" value="QHT36388.1"/>
    <property type="molecule type" value="Genomic_DNA"/>
</dbReference>
<reference evidence="2" key="1">
    <citation type="journal article" date="2020" name="Nature">
        <title>Giant virus diversity and host interactions through global metagenomics.</title>
        <authorList>
            <person name="Schulz F."/>
            <person name="Roux S."/>
            <person name="Paez-Espino D."/>
            <person name="Jungbluth S."/>
            <person name="Walsh D.A."/>
            <person name="Denef V.J."/>
            <person name="McMahon K.D."/>
            <person name="Konstantinidis K.T."/>
            <person name="Eloe-Fadrosh E.A."/>
            <person name="Kyrpides N.C."/>
            <person name="Woyke T."/>
        </authorList>
    </citation>
    <scope>NUCLEOTIDE SEQUENCE</scope>
    <source>
        <strain evidence="2">GVMAG-S-ERX555931-87</strain>
    </source>
</reference>
<dbReference type="SMART" id="SM00184">
    <property type="entry name" value="RING"/>
    <property type="match status" value="1"/>
</dbReference>
<proteinExistence type="predicted"/>
<dbReference type="SUPFAM" id="SSF57850">
    <property type="entry name" value="RING/U-box"/>
    <property type="match status" value="1"/>
</dbReference>
<evidence type="ECO:0000313" key="2">
    <source>
        <dbReference type="EMBL" id="QHT36388.1"/>
    </source>
</evidence>
<dbReference type="PROSITE" id="PS50089">
    <property type="entry name" value="ZF_RING_2"/>
    <property type="match status" value="1"/>
</dbReference>
<sequence>MVCPVCLESLDNGPIKELSCGHKYHWKCFMDIVNRGKNLYITCPTCRQVNTNTTKPFNTPEENLKFLSYPLGKRCICKTKKGLRCKNKPRFLNYGMCHIHNKEYLEEKSYKLMEEFIYLTLEQRNNLNIRISVIDVGKQIIMKKLNETDTISDLLKHFYEFYSVKDVLPKDSYHNDLYNYYGLKRPPKEWIKLCNENYKLY</sequence>
<dbReference type="CDD" id="cd16448">
    <property type="entry name" value="RING-H2"/>
    <property type="match status" value="1"/>
</dbReference>
<protein>
    <recommendedName>
        <fullName evidence="1">RING-type domain-containing protein</fullName>
    </recommendedName>
</protein>
<dbReference type="InterPro" id="IPR001841">
    <property type="entry name" value="Znf_RING"/>
</dbReference>